<dbReference type="KEGG" id="wfu:AXE80_08935"/>
<keyword evidence="2" id="KW-1185">Reference proteome</keyword>
<protein>
    <submittedName>
        <fullName evidence="1">Uncharacterized protein</fullName>
    </submittedName>
</protein>
<accession>A0A1B1Y6N0</accession>
<evidence type="ECO:0000313" key="1">
    <source>
        <dbReference type="EMBL" id="ANW96394.1"/>
    </source>
</evidence>
<proteinExistence type="predicted"/>
<dbReference type="Proteomes" id="UP000092967">
    <property type="component" value="Chromosome"/>
</dbReference>
<dbReference type="RefSeq" id="WP_068826462.1">
    <property type="nucleotide sequence ID" value="NZ_CP014224.1"/>
</dbReference>
<name>A0A1B1Y6N0_9FLAO</name>
<organism evidence="1 2">
    <name type="scientific">Wenyingzhuangia fucanilytica</name>
    <dbReference type="NCBI Taxonomy" id="1790137"/>
    <lineage>
        <taxon>Bacteria</taxon>
        <taxon>Pseudomonadati</taxon>
        <taxon>Bacteroidota</taxon>
        <taxon>Flavobacteriia</taxon>
        <taxon>Flavobacteriales</taxon>
        <taxon>Flavobacteriaceae</taxon>
        <taxon>Wenyingzhuangia</taxon>
    </lineage>
</organism>
<reference evidence="1 2" key="1">
    <citation type="submission" date="2016-02" db="EMBL/GenBank/DDBJ databases">
        <authorList>
            <person name="Wen L."/>
            <person name="He K."/>
            <person name="Yang H."/>
        </authorList>
    </citation>
    <scope>NUCLEOTIDE SEQUENCE [LARGE SCALE GENOMIC DNA]</scope>
    <source>
        <strain evidence="1 2">CZ1127</strain>
    </source>
</reference>
<gene>
    <name evidence="1" type="ORF">AXE80_08935</name>
</gene>
<evidence type="ECO:0000313" key="2">
    <source>
        <dbReference type="Proteomes" id="UP000092967"/>
    </source>
</evidence>
<sequence length="192" mass="21574">MNLNLKNKGVVINIDNTGMYYRIAKRLNTEGADSFIKNKKQDHDHIYNGSIKINALVNIKENHKVEDDSDFLKPFHHANCLADNFTIINIGTKNTLGIKTNAYKNDNINLDKKADLLEQELNIKSINIVYPDTTLIAGIDQSNIPTNEAYYNSVNEQIVDSVAFFIAQKTVLKNGQIIFIDNGLHLLQAASI</sequence>
<dbReference type="AlphaFoldDB" id="A0A1B1Y6N0"/>
<dbReference type="EMBL" id="CP014224">
    <property type="protein sequence ID" value="ANW96394.1"/>
    <property type="molecule type" value="Genomic_DNA"/>
</dbReference>
<dbReference type="OrthoDB" id="9950912at2"/>